<gene>
    <name evidence="2" type="ORF">Ahy_A03g015328</name>
</gene>
<dbReference type="Gramene" id="arahy.Tifrunner.gnm2.ann2.Ah03g166300.1">
    <property type="protein sequence ID" value="arahy.Tifrunner.gnm2.ann2.Ah03g166300.1-CDS-1"/>
    <property type="gene ID" value="arahy.Tifrunner.gnm2.ann2.Ah03g166300"/>
</dbReference>
<dbReference type="Proteomes" id="UP000289738">
    <property type="component" value="Chromosome A03"/>
</dbReference>
<keyword evidence="3" id="KW-1185">Reference proteome</keyword>
<protein>
    <submittedName>
        <fullName evidence="2">Uncharacterized protein</fullName>
    </submittedName>
</protein>
<evidence type="ECO:0000313" key="2">
    <source>
        <dbReference type="EMBL" id="RYR68848.1"/>
    </source>
</evidence>
<accession>A0A445E050</accession>
<proteinExistence type="predicted"/>
<dbReference type="AlphaFoldDB" id="A0A445E050"/>
<name>A0A445E050_ARAHY</name>
<dbReference type="EMBL" id="SDMP01000003">
    <property type="protein sequence ID" value="RYR68848.1"/>
    <property type="molecule type" value="Genomic_DNA"/>
</dbReference>
<organism evidence="2 3">
    <name type="scientific">Arachis hypogaea</name>
    <name type="common">Peanut</name>
    <dbReference type="NCBI Taxonomy" id="3818"/>
    <lineage>
        <taxon>Eukaryota</taxon>
        <taxon>Viridiplantae</taxon>
        <taxon>Streptophyta</taxon>
        <taxon>Embryophyta</taxon>
        <taxon>Tracheophyta</taxon>
        <taxon>Spermatophyta</taxon>
        <taxon>Magnoliopsida</taxon>
        <taxon>eudicotyledons</taxon>
        <taxon>Gunneridae</taxon>
        <taxon>Pentapetalae</taxon>
        <taxon>rosids</taxon>
        <taxon>fabids</taxon>
        <taxon>Fabales</taxon>
        <taxon>Fabaceae</taxon>
        <taxon>Papilionoideae</taxon>
        <taxon>50 kb inversion clade</taxon>
        <taxon>dalbergioids sensu lato</taxon>
        <taxon>Dalbergieae</taxon>
        <taxon>Pterocarpus clade</taxon>
        <taxon>Arachis</taxon>
    </lineage>
</organism>
<dbReference type="OrthoDB" id="1931227at2759"/>
<reference evidence="2 3" key="1">
    <citation type="submission" date="2019-01" db="EMBL/GenBank/DDBJ databases">
        <title>Sequencing of cultivated peanut Arachis hypogaea provides insights into genome evolution and oil improvement.</title>
        <authorList>
            <person name="Chen X."/>
        </authorList>
    </citation>
    <scope>NUCLEOTIDE SEQUENCE [LARGE SCALE GENOMIC DNA]</scope>
    <source>
        <strain evidence="3">cv. Fuhuasheng</strain>
        <tissue evidence="2">Leaves</tissue>
    </source>
</reference>
<evidence type="ECO:0000256" key="1">
    <source>
        <dbReference type="SAM" id="MobiDB-lite"/>
    </source>
</evidence>
<comment type="caution">
    <text evidence="2">The sequence shown here is derived from an EMBL/GenBank/DDBJ whole genome shotgun (WGS) entry which is preliminary data.</text>
</comment>
<sequence>MSTLVGNSTLSFSRKYRYESLGQLLGRDKMVKSISYRRRRAKQRQIFLTTYKLSSLNDDDFHVVDNGDSNNNNKNKKPAMKKVAVKVKKIVASVLMFMRTASFRSSCNNPRTSSAIADATSPLSNRKNRF</sequence>
<feature type="region of interest" description="Disordered" evidence="1">
    <location>
        <begin position="108"/>
        <end position="130"/>
    </location>
</feature>
<evidence type="ECO:0000313" key="3">
    <source>
        <dbReference type="Proteomes" id="UP000289738"/>
    </source>
</evidence>